<feature type="region of interest" description="Disordered" evidence="12">
    <location>
        <begin position="1"/>
        <end position="39"/>
    </location>
</feature>
<feature type="region of interest" description="Disordered" evidence="12">
    <location>
        <begin position="197"/>
        <end position="217"/>
    </location>
</feature>
<feature type="compositionally biased region" description="Polar residues" evidence="12">
    <location>
        <begin position="102"/>
        <end position="129"/>
    </location>
</feature>
<reference evidence="16 17" key="1">
    <citation type="journal article" date="2020" name="ISME J.">
        <title>Uncovering the hidden diversity of litter-decomposition mechanisms in mushroom-forming fungi.</title>
        <authorList>
            <person name="Floudas D."/>
            <person name="Bentzer J."/>
            <person name="Ahren D."/>
            <person name="Johansson T."/>
            <person name="Persson P."/>
            <person name="Tunlid A."/>
        </authorList>
    </citation>
    <scope>NUCLEOTIDE SEQUENCE [LARGE SCALE GENOMIC DNA]</scope>
    <source>
        <strain evidence="16 17">CBS 101986</strain>
    </source>
</reference>
<feature type="compositionally biased region" description="Polar residues" evidence="12">
    <location>
        <begin position="156"/>
        <end position="165"/>
    </location>
</feature>
<evidence type="ECO:0000256" key="2">
    <source>
        <dbReference type="ARBA" id="ARBA00010794"/>
    </source>
</evidence>
<dbReference type="CDD" id="cd17546">
    <property type="entry name" value="REC_hyHK_CKI1_RcsC-like"/>
    <property type="match status" value="1"/>
</dbReference>
<dbReference type="PANTHER" id="PTHR13205:SF15">
    <property type="entry name" value="DOLICHOL KINASE"/>
    <property type="match status" value="1"/>
</dbReference>
<dbReference type="PRINTS" id="PR00344">
    <property type="entry name" value="BCTRLSENSOR"/>
</dbReference>
<evidence type="ECO:0000256" key="5">
    <source>
        <dbReference type="ARBA" id="ARBA00022679"/>
    </source>
</evidence>
<dbReference type="Gene3D" id="1.10.287.130">
    <property type="match status" value="1"/>
</dbReference>
<feature type="transmembrane region" description="Helical" evidence="13">
    <location>
        <begin position="798"/>
        <end position="819"/>
    </location>
</feature>
<keyword evidence="8" id="KW-0256">Endoplasmic reticulum</keyword>
<dbReference type="Pfam" id="PF00072">
    <property type="entry name" value="Response_reg"/>
    <property type="match status" value="1"/>
</dbReference>
<dbReference type="SUPFAM" id="SSF55874">
    <property type="entry name" value="ATPase domain of HSP90 chaperone/DNA topoisomerase II/histidine kinase"/>
    <property type="match status" value="1"/>
</dbReference>
<dbReference type="CDD" id="cd00082">
    <property type="entry name" value="HisKA"/>
    <property type="match status" value="1"/>
</dbReference>
<keyword evidence="6 13" id="KW-0812">Transmembrane</keyword>
<evidence type="ECO:0000256" key="11">
    <source>
        <dbReference type="PROSITE-ProRule" id="PRU00169"/>
    </source>
</evidence>
<dbReference type="SMART" id="SM00448">
    <property type="entry name" value="REC"/>
    <property type="match status" value="1"/>
</dbReference>
<evidence type="ECO:0000259" key="15">
    <source>
        <dbReference type="PROSITE" id="PS50110"/>
    </source>
</evidence>
<dbReference type="GO" id="GO:0005789">
    <property type="term" value="C:endoplasmic reticulum membrane"/>
    <property type="evidence" value="ECO:0007669"/>
    <property type="project" value="UniProtKB-SubCell"/>
</dbReference>
<evidence type="ECO:0000256" key="12">
    <source>
        <dbReference type="SAM" id="MobiDB-lite"/>
    </source>
</evidence>
<feature type="compositionally biased region" description="Polar residues" evidence="12">
    <location>
        <begin position="2938"/>
        <end position="2949"/>
    </location>
</feature>
<comment type="subcellular location">
    <subcellularLocation>
        <location evidence="1">Endoplasmic reticulum membrane</location>
        <topology evidence="1">Multi-pass membrane protein</topology>
    </subcellularLocation>
</comment>
<dbReference type="InterPro" id="IPR036097">
    <property type="entry name" value="HisK_dim/P_sf"/>
</dbReference>
<dbReference type="SUPFAM" id="SSF55781">
    <property type="entry name" value="GAF domain-like"/>
    <property type="match status" value="1"/>
</dbReference>
<dbReference type="Pfam" id="PF01590">
    <property type="entry name" value="GAF"/>
    <property type="match status" value="1"/>
</dbReference>
<dbReference type="Pfam" id="PF02518">
    <property type="entry name" value="HATPase_c"/>
    <property type="match status" value="1"/>
</dbReference>
<feature type="transmembrane region" description="Helical" evidence="13">
    <location>
        <begin position="1304"/>
        <end position="1321"/>
    </location>
</feature>
<feature type="transmembrane region" description="Helical" evidence="13">
    <location>
        <begin position="996"/>
        <end position="1019"/>
    </location>
</feature>
<keyword evidence="9 13" id="KW-1133">Transmembrane helix</keyword>
<dbReference type="Gene3D" id="1.20.5.170">
    <property type="match status" value="1"/>
</dbReference>
<gene>
    <name evidence="16" type="ORF">D9619_004376</name>
</gene>
<feature type="transmembrane region" description="Helical" evidence="13">
    <location>
        <begin position="847"/>
        <end position="867"/>
    </location>
</feature>
<evidence type="ECO:0000259" key="14">
    <source>
        <dbReference type="PROSITE" id="PS50109"/>
    </source>
</evidence>
<feature type="transmembrane region" description="Helical" evidence="13">
    <location>
        <begin position="1045"/>
        <end position="1062"/>
    </location>
</feature>
<feature type="region of interest" description="Disordered" evidence="12">
    <location>
        <begin position="1920"/>
        <end position="1948"/>
    </location>
</feature>
<evidence type="ECO:0000256" key="3">
    <source>
        <dbReference type="ARBA" id="ARBA00012132"/>
    </source>
</evidence>
<dbReference type="Proteomes" id="UP000567179">
    <property type="component" value="Unassembled WGS sequence"/>
</dbReference>
<feature type="transmembrane region" description="Helical" evidence="13">
    <location>
        <begin position="949"/>
        <end position="975"/>
    </location>
</feature>
<feature type="compositionally biased region" description="Low complexity" evidence="12">
    <location>
        <begin position="1752"/>
        <end position="1772"/>
    </location>
</feature>
<keyword evidence="5" id="KW-0808">Transferase</keyword>
<dbReference type="PROSITE" id="PS50110">
    <property type="entry name" value="RESPONSE_REGULATORY"/>
    <property type="match status" value="1"/>
</dbReference>
<dbReference type="InterPro" id="IPR029016">
    <property type="entry name" value="GAF-like_dom_sf"/>
</dbReference>
<dbReference type="InterPro" id="IPR005467">
    <property type="entry name" value="His_kinase_dom"/>
</dbReference>
<dbReference type="SUPFAM" id="SSF57959">
    <property type="entry name" value="Leucine zipper domain"/>
    <property type="match status" value="1"/>
</dbReference>
<dbReference type="EMBL" id="JAACJJ010000014">
    <property type="protein sequence ID" value="KAF5326874.1"/>
    <property type="molecule type" value="Genomic_DNA"/>
</dbReference>
<dbReference type="InterPro" id="IPR001789">
    <property type="entry name" value="Sig_transdc_resp-reg_receiver"/>
</dbReference>
<dbReference type="PROSITE" id="PS50109">
    <property type="entry name" value="HIS_KIN"/>
    <property type="match status" value="1"/>
</dbReference>
<feature type="region of interest" description="Disordered" evidence="12">
    <location>
        <begin position="678"/>
        <end position="718"/>
    </location>
</feature>
<dbReference type="InterPro" id="IPR046347">
    <property type="entry name" value="bZIP_sf"/>
</dbReference>
<dbReference type="SUPFAM" id="SSF47384">
    <property type="entry name" value="Homodimeric domain of signal transducing histidine kinase"/>
    <property type="match status" value="1"/>
</dbReference>
<dbReference type="InterPro" id="IPR011006">
    <property type="entry name" value="CheY-like_superfamily"/>
</dbReference>
<evidence type="ECO:0000256" key="10">
    <source>
        <dbReference type="ARBA" id="ARBA00023136"/>
    </source>
</evidence>
<dbReference type="GO" id="GO:0003700">
    <property type="term" value="F:DNA-binding transcription factor activity"/>
    <property type="evidence" value="ECO:0007669"/>
    <property type="project" value="InterPro"/>
</dbReference>
<feature type="compositionally biased region" description="Polar residues" evidence="12">
    <location>
        <begin position="1552"/>
        <end position="1562"/>
    </location>
</feature>
<evidence type="ECO:0000256" key="1">
    <source>
        <dbReference type="ARBA" id="ARBA00004477"/>
    </source>
</evidence>
<keyword evidence="7" id="KW-0418">Kinase</keyword>
<feature type="transmembrane region" description="Helical" evidence="13">
    <location>
        <begin position="1367"/>
        <end position="1388"/>
    </location>
</feature>
<feature type="compositionally biased region" description="Polar residues" evidence="12">
    <location>
        <begin position="2015"/>
        <end position="2024"/>
    </location>
</feature>
<protein>
    <recommendedName>
        <fullName evidence="3">dolichol kinase</fullName>
        <ecNumber evidence="3">2.7.1.108</ecNumber>
    </recommendedName>
</protein>
<dbReference type="Gene3D" id="3.30.450.40">
    <property type="match status" value="1"/>
</dbReference>
<feature type="transmembrane region" description="Helical" evidence="13">
    <location>
        <begin position="873"/>
        <end position="897"/>
    </location>
</feature>
<evidence type="ECO:0000256" key="6">
    <source>
        <dbReference type="ARBA" id="ARBA00022692"/>
    </source>
</evidence>
<feature type="compositionally biased region" description="Polar residues" evidence="12">
    <location>
        <begin position="1476"/>
        <end position="1488"/>
    </location>
</feature>
<feature type="region of interest" description="Disordered" evidence="12">
    <location>
        <begin position="1432"/>
        <end position="1488"/>
    </location>
</feature>
<feature type="transmembrane region" description="Helical" evidence="13">
    <location>
        <begin position="1275"/>
        <end position="1292"/>
    </location>
</feature>
<feature type="compositionally biased region" description="Low complexity" evidence="12">
    <location>
        <begin position="2002"/>
        <end position="2014"/>
    </location>
</feature>
<proteinExistence type="inferred from homology"/>
<feature type="transmembrane region" description="Helical" evidence="13">
    <location>
        <begin position="1327"/>
        <end position="1346"/>
    </location>
</feature>
<evidence type="ECO:0000313" key="17">
    <source>
        <dbReference type="Proteomes" id="UP000567179"/>
    </source>
</evidence>
<feature type="compositionally biased region" description="Basic and acidic residues" evidence="12">
    <location>
        <begin position="1672"/>
        <end position="1688"/>
    </location>
</feature>
<dbReference type="SMART" id="SM00388">
    <property type="entry name" value="HisKA"/>
    <property type="match status" value="1"/>
</dbReference>
<feature type="transmembrane region" description="Helical" evidence="13">
    <location>
        <begin position="909"/>
        <end position="929"/>
    </location>
</feature>
<dbReference type="InterPro" id="IPR003018">
    <property type="entry name" value="GAF"/>
</dbReference>
<dbReference type="SMART" id="SM00387">
    <property type="entry name" value="HATPase_c"/>
    <property type="match status" value="1"/>
</dbReference>
<dbReference type="Gene3D" id="3.40.50.2300">
    <property type="match status" value="1"/>
</dbReference>
<dbReference type="SUPFAM" id="SSF52172">
    <property type="entry name" value="CheY-like"/>
    <property type="match status" value="1"/>
</dbReference>
<feature type="region of interest" description="Disordered" evidence="12">
    <location>
        <begin position="472"/>
        <end position="578"/>
    </location>
</feature>
<dbReference type="InterPro" id="IPR003594">
    <property type="entry name" value="HATPase_dom"/>
</dbReference>
<organism evidence="16 17">
    <name type="scientific">Psilocybe cf. subviscida</name>
    <dbReference type="NCBI Taxonomy" id="2480587"/>
    <lineage>
        <taxon>Eukaryota</taxon>
        <taxon>Fungi</taxon>
        <taxon>Dikarya</taxon>
        <taxon>Basidiomycota</taxon>
        <taxon>Agaricomycotina</taxon>
        <taxon>Agaricomycetes</taxon>
        <taxon>Agaricomycetidae</taxon>
        <taxon>Agaricales</taxon>
        <taxon>Agaricineae</taxon>
        <taxon>Strophariaceae</taxon>
        <taxon>Psilocybe</taxon>
    </lineage>
</organism>
<feature type="compositionally biased region" description="Polar residues" evidence="12">
    <location>
        <begin position="2896"/>
        <end position="2909"/>
    </location>
</feature>
<dbReference type="SMART" id="SM00065">
    <property type="entry name" value="GAF"/>
    <property type="match status" value="2"/>
</dbReference>
<dbReference type="Gene3D" id="3.30.565.10">
    <property type="entry name" value="Histidine kinase-like ATPase, C-terminal domain"/>
    <property type="match status" value="1"/>
</dbReference>
<keyword evidence="17" id="KW-1185">Reference proteome</keyword>
<dbReference type="GO" id="GO:0000155">
    <property type="term" value="F:phosphorelay sensor kinase activity"/>
    <property type="evidence" value="ECO:0007669"/>
    <property type="project" value="InterPro"/>
</dbReference>
<feature type="region of interest" description="Disordered" evidence="12">
    <location>
        <begin position="1548"/>
        <end position="1577"/>
    </location>
</feature>
<comment type="similarity">
    <text evidence="2">Belongs to the polyprenol kinase family.</text>
</comment>
<comment type="caution">
    <text evidence="16">The sequence shown here is derived from an EMBL/GenBank/DDBJ whole genome shotgun (WGS) entry which is preliminary data.</text>
</comment>
<dbReference type="GO" id="GO:0004168">
    <property type="term" value="F:dolichol kinase activity"/>
    <property type="evidence" value="ECO:0007669"/>
    <property type="project" value="UniProtKB-EC"/>
</dbReference>
<dbReference type="GO" id="GO:0043048">
    <property type="term" value="P:dolichyl monophosphate biosynthetic process"/>
    <property type="evidence" value="ECO:0007669"/>
    <property type="project" value="TreeGrafter"/>
</dbReference>
<feature type="domain" description="Histidine kinase" evidence="14">
    <location>
        <begin position="2489"/>
        <end position="2745"/>
    </location>
</feature>
<sequence length="3125" mass="342738">MPAKTAILPSPLGSTPSMSSKRGRKRNDNLPPNRARDVQRAFRARRAAHLQALEQRVSELEEENDYLRLALHMPPSQRLPLGKGPTGKDKARTQDTMPFASSRESSAVESPPSRETSASPTEMTVSMSHNGHPMTVIDPNDWEDSMLMNDPHHHPNSSTEAGSSNMAYHISPIPAPLSAPLAVKPLMYPYNHNFSSSSRSVPLYSETPAPYSGPDRAGGSGYGSSCFQLRNEVREEQPRTQYSYPQHSFAAHDSSMHSQSPSPSINHTPHPHAAIVALCQKFRDSRLWGKDFPIYQTHRTLIRTADHPSTCIGLNFCVFTRFRVYIPILDKTRSDYSSKLKAELPDLFADDEEAIYLALRTVMKYHYNRRVKERETLAKLAKEKKKFKNSKERRARRVLLYLEQISIEFSALTTLILVKLPRSHSSPSPPSSKQANGRAKFLQPGQRFRKRVGSGVPAEGIQRNAVVDWSTSYHAGSSSGGSKYSSDEDSDDDTPSDLRGRAFSEKKLQNISTGSRYSSHSVRRRSPHGASSGDSTTTVGPKIRREKRESFTRSRSPALAMLRTSSRRRHLSPSVSRNTRQVSVPHKLRYILSAEIRFQFSLPCTPFAWIFCIDTRRAGENAILLASILMATYNIIRYPTPIIPLMAMEDAHRHLALELCILCATSILYLIWTQTTLSTRSPPTPKEKSPSPQLRPTSPRFPPDGNKRPPPPSRSDFGYIWMSVPKNYRSSRDDGISTGLLLGPLIAASFLYSSIKQVSDASSSTLPSGWRIEPPVTLSTSNLHLSAIHAALLSRYSLVQLSTFCSAIMLIHVCASWVAERWACRGGAKQEGERASVPRSEARRTSYYILFTLGTSAMMIGLKVWMLQNEVTFWKYLNLFEVVIASLFYQLTLYAALRLAHGAFTLGELGLVCFGATALCLETLNITIARIWPVTTSYIRTYRMPTPLLIFQLALIMGSFLVGFLLSPILVLSRNNAQRPVHRLRFPEQKERNRRYYALAFYGGALLIVGTLIGLWTRWCLGNRDPWLWVVFRILEGRKKWTRPALLAYWALLGSISVAGWNRQLARSRRFRGVRTSTSQSQTQAQIQIFTQTQAVDTLQQVPVLNVSTGSGGVSPLIPDGHLSGGEVSAGSTATVGAGVGSSPLLDGNISAGGNTSGGGVAGSVRSMASSTFSTTFPNMPNMPNLPNLPNLPNMPNLSDLPSLPTLAANLPNGKDVTGLLDAADKHVPTLGLNGRRKFFHGLAVVMFVPGVIVDPAFTHLSFSAAFSLFTFAEYVRYFAVYPFGASLHLFMNEFLDHRDGGTAILSHFYLLTGCAGSLWLEGPSRLLQLTGILTLGLGDAAASLVGRRVGLHRWSPTTSKTLEGSLAFALSIFAAVWLLRLFGYVGVFSSAAYLGVLVTSALLEALSDQNDNLTLPLYANGNHSSLHRSMTLHHARKSARPSTAPEGSRLRNSWPTREGVDADPEADDEARNPDPATTPSASMSDNNKLAASVQSEYDWATFITAYAAGHWDPLRTPRLPRSYQQILADSYCLPSFEMKSASSSMLSSAFQTPSSKNQPEQDSAMKPSGSSGISKEAEGDFNAQCEIAAIPELDMRLMDCVGAGEGELDSSSQVEQLSAPEAPEGSTESVKPVAEAVDSKPQPQPPPPDLQSYPLQQPAGQLALEGNSLVERPRETDEPPSADHTDNEQPSDSQSVPFAEPPRSTPSQEVQHPTPPSGYPAVNGSNPLAPNHMPPDSTQQGQSDVVSATVSPSKQQFPPQTSPQSHSTPHSGHARTGRPVNGLTISSTGPMKTHPGIPLRLPLPTHRFKPGISPGMPGSQLSPPVAPSDVHTTVATMRWAAARVDISPLALPSPEHELTDPMRGVVAALPGNSVDLTTAEWQPITPGGTRRSRFSDFWDGTTDVQEISKKKRQLSALISNAPTTDEEESATTTDHTLPNADDPPQQYRPVPPASAPIYSFHHRRDDVSTDYFGDAVARSTAKAGMPPTIPEHDTEQEGPMTPTSSSCSTTTNTAPESATSRATTVTPPAAVFLAVRDSRILASTQLESTSVPAMPRRVSLTRQTSSPFPETSTSLDPAWFVGKGFADYSAGSGGRSLATLRLGRAAKEEQMFNELGYLAPPNPPEELDRRRALNKFNIWNTGADINFDRIAHLAKLVFSTKGVIISLIDGNDQWCKSQWGLSTNGSPREHSFCGHAILQRGDEPMIILDAQNDWRFKNNPMVTGAPNIRFYAGAPLRTTEGFNIGALAVIDDNPREEFTPRQRHTLKEFAAIAMREMELWRDKIQLRIRDRIQTSMEEFSRECLEIDAETDEPEHADLITGSSMDRVYDRAAKLVKRTLDVEGVIVMDVSHCEVLEHMNGDGNVLVTIHHGDQGQEMTQQQLTTNEYRRLHAFFEKHPQGRISEGIIPSSFKPFLPTHVQYALTVPIFNVDKRPFALLCAYNVQEHKKRFLEGHELSYLRAIGVIILSAVLKRRMLLADKAKGLFISNISHELRTPLHGILAAAELLSESPLNHVQASFLQTVQACGTSLVETVNHVLDFTKLSGNSKAVHDSAIVATTVDMMQLVEEAVDGSWIGHCARIAIADESGIGSVYSPPKQDQGLQRADHVETVVDIGYRSEGWPFKFEKGGIRRVLMNLFGNSLKYTSNGYIHVRLRELPPSEDDPPNRVKVELAVIDTGKGISQDFLKNQLFHPFSQENPLQTGTGLGLAIVSSIVTSDVIGGKVDVWSEEGVGTEIKVTFSAELPTVGPELHAPEMEPFFRPGDVNARTISLVGFSSSHRGVQLLRDVLRTYLTIWWGFTIVDDGDIVIVNDDPSVIVAATERRDISKCFIILSAARGNPEIMAITSEHERIGGFCRMLSKPGGPSRLRAILKLSLHALSIAKCSTDMSVQSLAVSTGDGSVGSNPSDAAQAPHPPRRNSEEPPQPKPPAMKRPGISRSSTANPTVQGRQWRLPPMEEKQEVLDPEAPVPALSIGHGGTLLKSSVGTVDVETRSRVLVVEDNSILRNLLIRWLSAKNYDFRSAVDGVDGVNTYQKEGPFDVVLLDMSMPNLNGVGATEQIRRIEADLANMTSDFRPTRILALTGMSSLEDKRRAFEAGVDGYLVKPVAFKTLDEMFHKLGLSQH</sequence>
<keyword evidence="4 11" id="KW-0597">Phosphoprotein</keyword>
<keyword evidence="10 13" id="KW-0472">Membrane</keyword>
<feature type="compositionally biased region" description="Polar residues" evidence="12">
    <location>
        <begin position="1737"/>
        <end position="1751"/>
    </location>
</feature>
<dbReference type="PANTHER" id="PTHR13205">
    <property type="entry name" value="TRANSMEMBRANE PROTEIN 15-RELATED"/>
    <property type="match status" value="1"/>
</dbReference>
<dbReference type="Pfam" id="PF00512">
    <property type="entry name" value="HisKA"/>
    <property type="match status" value="1"/>
</dbReference>
<dbReference type="OrthoDB" id="21225at2759"/>
<dbReference type="FunFam" id="1.10.287.130:FF:000023">
    <property type="entry name" value="Sensor histidine kinase/response regulator, putative"/>
    <property type="match status" value="1"/>
</dbReference>
<feature type="transmembrane region" description="Helical" evidence="13">
    <location>
        <begin position="1239"/>
        <end position="1263"/>
    </location>
</feature>
<dbReference type="InterPro" id="IPR032974">
    <property type="entry name" value="Polypren_kinase"/>
</dbReference>
<feature type="compositionally biased region" description="Low complexity" evidence="12">
    <location>
        <begin position="472"/>
        <end position="484"/>
    </location>
</feature>
<evidence type="ECO:0000256" key="8">
    <source>
        <dbReference type="ARBA" id="ARBA00022824"/>
    </source>
</evidence>
<dbReference type="InterPro" id="IPR003661">
    <property type="entry name" value="HisK_dim/P_dom"/>
</dbReference>
<evidence type="ECO:0000256" key="4">
    <source>
        <dbReference type="ARBA" id="ARBA00022553"/>
    </source>
</evidence>
<evidence type="ECO:0000313" key="16">
    <source>
        <dbReference type="EMBL" id="KAF5326874.1"/>
    </source>
</evidence>
<feature type="compositionally biased region" description="Basic and acidic residues" evidence="12">
    <location>
        <begin position="496"/>
        <end position="508"/>
    </location>
</feature>
<dbReference type="InterPro" id="IPR004358">
    <property type="entry name" value="Sig_transdc_His_kin-like_C"/>
</dbReference>
<evidence type="ECO:0000256" key="13">
    <source>
        <dbReference type="SAM" id="Phobius"/>
    </source>
</evidence>
<feature type="region of interest" description="Disordered" evidence="12">
    <location>
        <begin position="1981"/>
        <end position="2024"/>
    </location>
</feature>
<accession>A0A8H5BPI0</accession>
<dbReference type="EC" id="2.7.1.108" evidence="3"/>
<dbReference type="FunFam" id="3.30.450.40:FF:000057">
    <property type="entry name" value="Two-component system sensor molecule"/>
    <property type="match status" value="1"/>
</dbReference>
<dbReference type="InterPro" id="IPR036890">
    <property type="entry name" value="HATPase_C_sf"/>
</dbReference>
<feature type="region of interest" description="Disordered" evidence="12">
    <location>
        <begin position="1605"/>
        <end position="1797"/>
    </location>
</feature>
<feature type="region of interest" description="Disordered" evidence="12">
    <location>
        <begin position="2896"/>
        <end position="2951"/>
    </location>
</feature>
<feature type="modified residue" description="4-aspartylphosphate" evidence="11">
    <location>
        <position position="3046"/>
    </location>
</feature>
<feature type="region of interest" description="Disordered" evidence="12">
    <location>
        <begin position="422"/>
        <end position="456"/>
    </location>
</feature>
<evidence type="ECO:0000256" key="7">
    <source>
        <dbReference type="ARBA" id="ARBA00022777"/>
    </source>
</evidence>
<evidence type="ECO:0000256" key="9">
    <source>
        <dbReference type="ARBA" id="ARBA00022989"/>
    </source>
</evidence>
<feature type="domain" description="Response regulatory" evidence="15">
    <location>
        <begin position="2996"/>
        <end position="3121"/>
    </location>
</feature>
<name>A0A8H5BPI0_9AGAR</name>
<feature type="region of interest" description="Disordered" evidence="12">
    <location>
        <begin position="68"/>
        <end position="165"/>
    </location>
</feature>